<dbReference type="InterPro" id="IPR042102">
    <property type="entry name" value="RNA_pol_Rpb1_3_sf"/>
</dbReference>
<dbReference type="InterPro" id="IPR000722">
    <property type="entry name" value="RNA_pol_asu"/>
</dbReference>
<protein>
    <recommendedName>
        <fullName evidence="13">DNA-directed RNA polymerase subunit</fullName>
        <ecNumber evidence="13">2.7.7.6</ecNumber>
    </recommendedName>
</protein>
<evidence type="ECO:0000313" key="15">
    <source>
        <dbReference type="EMBL" id="PIA38793.1"/>
    </source>
</evidence>
<keyword evidence="10 13" id="KW-0804">Transcription</keyword>
<keyword evidence="8" id="KW-0862">Zinc</keyword>
<evidence type="ECO:0000256" key="5">
    <source>
        <dbReference type="ARBA" id="ARBA00022679"/>
    </source>
</evidence>
<evidence type="ECO:0000256" key="7">
    <source>
        <dbReference type="ARBA" id="ARBA00022723"/>
    </source>
</evidence>
<dbReference type="FunFam" id="3.30.1490.180:FF:000002">
    <property type="entry name" value="DNA-directed RNA polymerase subunit"/>
    <property type="match status" value="1"/>
</dbReference>
<dbReference type="Pfam" id="PF04983">
    <property type="entry name" value="RNA_pol_Rpb1_3"/>
    <property type="match status" value="1"/>
</dbReference>
<evidence type="ECO:0000256" key="10">
    <source>
        <dbReference type="ARBA" id="ARBA00023163"/>
    </source>
</evidence>
<dbReference type="InterPro" id="IPR007083">
    <property type="entry name" value="RNA_pol_Rpb1_4"/>
</dbReference>
<dbReference type="InterPro" id="IPR007080">
    <property type="entry name" value="RNA_pol_Rpb1_1"/>
</dbReference>
<dbReference type="Gene3D" id="2.40.40.20">
    <property type="match status" value="1"/>
</dbReference>
<evidence type="ECO:0000256" key="8">
    <source>
        <dbReference type="ARBA" id="ARBA00022833"/>
    </source>
</evidence>
<dbReference type="Gene3D" id="1.10.274.100">
    <property type="entry name" value="RNA polymerase Rpb1, domain 3"/>
    <property type="match status" value="1"/>
</dbReference>
<evidence type="ECO:0000256" key="1">
    <source>
        <dbReference type="ARBA" id="ARBA00004123"/>
    </source>
</evidence>
<organism evidence="15 16">
    <name type="scientific">Aquilegia coerulea</name>
    <name type="common">Rocky mountain columbine</name>
    <dbReference type="NCBI Taxonomy" id="218851"/>
    <lineage>
        <taxon>Eukaryota</taxon>
        <taxon>Viridiplantae</taxon>
        <taxon>Streptophyta</taxon>
        <taxon>Embryophyta</taxon>
        <taxon>Tracheophyta</taxon>
        <taxon>Spermatophyta</taxon>
        <taxon>Magnoliopsida</taxon>
        <taxon>Ranunculales</taxon>
        <taxon>Ranunculaceae</taxon>
        <taxon>Thalictroideae</taxon>
        <taxon>Aquilegia</taxon>
    </lineage>
</organism>
<gene>
    <name evidence="15" type="ORF">AQUCO_02700174v1</name>
</gene>
<keyword evidence="16" id="KW-1185">Reference proteome</keyword>
<comment type="function">
    <text evidence="13">DNA-dependent RNA polymerase catalyzes the transcription of DNA into RNA using the four ribonucleoside triphosphates as substrates.</text>
</comment>
<dbReference type="InParanoid" id="A0A2G5D5M1"/>
<dbReference type="Pfam" id="PF04998">
    <property type="entry name" value="RNA_pol_Rpb1_5"/>
    <property type="match status" value="1"/>
</dbReference>
<evidence type="ECO:0000256" key="2">
    <source>
        <dbReference type="ARBA" id="ARBA00006460"/>
    </source>
</evidence>
<dbReference type="FunFam" id="1.10.274.100:FF:000007">
    <property type="entry name" value="DNA-directed RNA polymerase subunit"/>
    <property type="match status" value="1"/>
</dbReference>
<sequence>MAMDMVQYTKQPFIEDVGPRKIKSINFSAFSGEEIRKAAECQVSSARIYDQFRKPVENGLLDSRMGPANMHGVCTTCHGDCESCPGHFGYIKLCLPVYNAGFFNAIIKILKSICKSCSRILLPDKERRAYLMKMRQSREPLRKISLAKEVVEKCKPSCCYDCGYANGIVKKAGSMRIVHVPVTTVDNDCIWKQCSTIISHSKESKASFVVVLDPFKVLALFRKMVDEDCELLYLSDRPEKLIITDVPVPPSPIRPSNAMDARFSNEDDTTVKLHTIIQANALLQENIQCKGSTRNFLIDWQSLQIEVAQYISSNVQRDVDGRHNIPAKPLRGLVQRLKGKQGRFRSNLSGKRVQYTGRTVISPDPNLKITEVGMPILMAQMLTYPERVFRNNIEKLRQCVRNGPEKYPGAHYITCRDGYVMHLKYAARNRAAAELKYGDIVERHLEDGDVVLFNRQPSLHRMSIMCHRVRVMPWRTLRFNESVCNPYNADFDGDEMNIHVPQTEEARTEALTLMGVQNNLCTPKSGEILVASTQDFLTSSFLITRKDTFYDRADFSLLCSYMGDAMDTVDLPPPALIKPIELWTGKQLFSVLVRPHAHMKVYINFIVEEKNYSKSGETMCPDDGYVYFRNSDLISGQLGKATLGNGNKNGLFSVLLRDYNSDAAASCMNRLAKLSARWIGNYGFSIGIDDVQPGEHLKKEVKKRIDEGHISCDNFIRLYTEGKLDPLPGCDSAQTLEVSVTGVLNNIRTEAAKACMSELHWRNSPLIMSQCGSKGSWDNISQMIACVGQQSVENQRVHNGFIDRSLPHFHTKSKIPAAHGFVANSFYSGMTATEFFFHTIAGRVGLVDTAVKTADTGYMSRRLSKGLEDLSIHYDGTVRNANGGVIQFVYGPDHMDPAKMEGKCGAPLNLERLYLKTKATCPTGASEILSSKKVSDIVKERLSRPDLTLCSEKFKESISIFFEELSTSLKKRRELLHLNEKDSSGFLEKIAANKYGVSDQQLKVFLETCITRYHLKKIEAGTAVGAIGAQSIGEPGTQMTLKTFHFAGVASMNITQGVPRIREIIDAAKNIKTPIITAKLECNNNIAAMFVKGRIEKTVLTEVVESIEIEKTWRREAIVVNLNMETIHDSQLSISADSVKRSILQHQKTKLKDQDIHTEDGRKIIIYLPEVARSNIRYDLHSLINMLSKVVVQGIDTVKRAVYNKDKNNKYELHIEGTNLRAVMNTPGVDGCQTKSSHIIEVEKTLGIEAARKCIIDEIQKTMNEYKMNIDIRHMMLLADQMTNKGEVLGMTRYGVQKMNDSVLMQASFEKTEDHLFGAAYNGRHDNIEGVTECIIMGIPMQMGTGAFKVRQRVEHLPKLTYGMDPIIA</sequence>
<evidence type="ECO:0000256" key="6">
    <source>
        <dbReference type="ARBA" id="ARBA00022695"/>
    </source>
</evidence>
<dbReference type="EMBL" id="KZ305044">
    <property type="protein sequence ID" value="PIA38793.1"/>
    <property type="molecule type" value="Genomic_DNA"/>
</dbReference>
<dbReference type="FunFam" id="1.10.150.390:FF:000004">
    <property type="entry name" value="DNA-directed RNA polymerase subunit"/>
    <property type="match status" value="1"/>
</dbReference>
<dbReference type="Gene3D" id="6.20.50.80">
    <property type="match status" value="1"/>
</dbReference>
<dbReference type="GO" id="GO:0000428">
    <property type="term" value="C:DNA-directed RNA polymerase complex"/>
    <property type="evidence" value="ECO:0007669"/>
    <property type="project" value="UniProtKB-KW"/>
</dbReference>
<proteinExistence type="inferred from homology"/>
<dbReference type="SMART" id="SM00663">
    <property type="entry name" value="RPOLA_N"/>
    <property type="match status" value="1"/>
</dbReference>
<dbReference type="PANTHER" id="PTHR48446:SF1">
    <property type="entry name" value="DNA-DIRECTED RNA POLYMERASE SUBUNIT BETA' N-TERMINAL SECTION"/>
    <property type="match status" value="1"/>
</dbReference>
<evidence type="ECO:0000256" key="9">
    <source>
        <dbReference type="ARBA" id="ARBA00022842"/>
    </source>
</evidence>
<dbReference type="CDD" id="cd02736">
    <property type="entry name" value="RNAP_III_Rpc1_C"/>
    <property type="match status" value="1"/>
</dbReference>
<dbReference type="InterPro" id="IPR007081">
    <property type="entry name" value="RNA_pol_Rpb1_5"/>
</dbReference>
<dbReference type="InterPro" id="IPR015700">
    <property type="entry name" value="RPC1"/>
</dbReference>
<dbReference type="GO" id="GO:0005634">
    <property type="term" value="C:nucleus"/>
    <property type="evidence" value="ECO:0007669"/>
    <property type="project" value="UniProtKB-SubCell"/>
</dbReference>
<dbReference type="InterPro" id="IPR035698">
    <property type="entry name" value="RNAP_III_Rpc1_C"/>
</dbReference>
<dbReference type="SUPFAM" id="SSF64484">
    <property type="entry name" value="beta and beta-prime subunits of DNA dependent RNA-polymerase"/>
    <property type="match status" value="1"/>
</dbReference>
<dbReference type="Gene3D" id="1.10.132.30">
    <property type="match status" value="1"/>
</dbReference>
<accession>A0A2G5D5M1</accession>
<dbReference type="GO" id="GO:0006351">
    <property type="term" value="P:DNA-templated transcription"/>
    <property type="evidence" value="ECO:0007669"/>
    <property type="project" value="InterPro"/>
</dbReference>
<dbReference type="Gene3D" id="3.30.1490.180">
    <property type="entry name" value="RNA polymerase ii"/>
    <property type="match status" value="1"/>
</dbReference>
<dbReference type="Proteomes" id="UP000230069">
    <property type="component" value="Unassembled WGS sequence"/>
</dbReference>
<dbReference type="Pfam" id="PF04997">
    <property type="entry name" value="RNA_pol_Rpb1_1"/>
    <property type="match status" value="1"/>
</dbReference>
<dbReference type="Pfam" id="PF00623">
    <property type="entry name" value="RNA_pol_Rpb1_2"/>
    <property type="match status" value="1"/>
</dbReference>
<comment type="similarity">
    <text evidence="2 13">Belongs to the RNA polymerase beta' chain family.</text>
</comment>
<dbReference type="GO" id="GO:0046872">
    <property type="term" value="F:metal ion binding"/>
    <property type="evidence" value="ECO:0007669"/>
    <property type="project" value="UniProtKB-KW"/>
</dbReference>
<dbReference type="FunCoup" id="A0A2G5D5M1">
    <property type="interactions" value="3281"/>
</dbReference>
<dbReference type="OrthoDB" id="270392at2759"/>
<dbReference type="NCBIfam" id="NF006336">
    <property type="entry name" value="PRK08566.1"/>
    <property type="match status" value="1"/>
</dbReference>
<evidence type="ECO:0000256" key="3">
    <source>
        <dbReference type="ARBA" id="ARBA00011206"/>
    </source>
</evidence>
<dbReference type="GO" id="GO:0003677">
    <property type="term" value="F:DNA binding"/>
    <property type="evidence" value="ECO:0007669"/>
    <property type="project" value="InterPro"/>
</dbReference>
<dbReference type="Gene3D" id="4.10.860.120">
    <property type="entry name" value="RNA polymerase II, clamp domain"/>
    <property type="match status" value="1"/>
</dbReference>
<dbReference type="InterPro" id="IPR035697">
    <property type="entry name" value="RNAP_III_RPC1_N"/>
</dbReference>
<dbReference type="Gene3D" id="6.10.250.2940">
    <property type="match status" value="1"/>
</dbReference>
<dbReference type="FunFam" id="2.40.40.20:FF:000019">
    <property type="entry name" value="DNA-directed RNA polymerase II subunit RPB1"/>
    <property type="match status" value="1"/>
</dbReference>
<evidence type="ECO:0000256" key="13">
    <source>
        <dbReference type="RuleBase" id="RU004279"/>
    </source>
</evidence>
<keyword evidence="4 13" id="KW-0240">DNA-directed RNA polymerase</keyword>
<evidence type="ECO:0000313" key="16">
    <source>
        <dbReference type="Proteomes" id="UP000230069"/>
    </source>
</evidence>
<comment type="subunit">
    <text evidence="3">Component of the RNA polymerase III (Pol III) complex consisting of 17 subunits.</text>
</comment>
<keyword evidence="11" id="KW-0539">Nucleus</keyword>
<dbReference type="GO" id="GO:0003899">
    <property type="term" value="F:DNA-directed RNA polymerase activity"/>
    <property type="evidence" value="ECO:0007669"/>
    <property type="project" value="UniProtKB-EC"/>
</dbReference>
<evidence type="ECO:0000256" key="11">
    <source>
        <dbReference type="ARBA" id="ARBA00023242"/>
    </source>
</evidence>
<dbReference type="PANTHER" id="PTHR48446">
    <property type="entry name" value="DNA-DIRECTED RNA POLYMERASE SUBUNIT BETA' N-TERMINAL SECTION"/>
    <property type="match status" value="1"/>
</dbReference>
<evidence type="ECO:0000256" key="12">
    <source>
        <dbReference type="ARBA" id="ARBA00048552"/>
    </source>
</evidence>
<dbReference type="InterPro" id="IPR044893">
    <property type="entry name" value="RNA_pol_Rpb1_clamp_domain"/>
</dbReference>
<keyword evidence="9" id="KW-0460">Magnesium</keyword>
<reference evidence="15 16" key="1">
    <citation type="submission" date="2017-09" db="EMBL/GenBank/DDBJ databases">
        <title>WGS assembly of Aquilegia coerulea Goldsmith.</title>
        <authorList>
            <person name="Hodges S."/>
            <person name="Kramer E."/>
            <person name="Nordborg M."/>
            <person name="Tomkins J."/>
            <person name="Borevitz J."/>
            <person name="Derieg N."/>
            <person name="Yan J."/>
            <person name="Mihaltcheva S."/>
            <person name="Hayes R.D."/>
            <person name="Rokhsar D."/>
        </authorList>
    </citation>
    <scope>NUCLEOTIDE SEQUENCE [LARGE SCALE GENOMIC DNA]</scope>
    <source>
        <strain evidence="16">cv. Goldsmith</strain>
    </source>
</reference>
<dbReference type="Pfam" id="PF05000">
    <property type="entry name" value="RNA_pol_Rpb1_4"/>
    <property type="match status" value="1"/>
</dbReference>
<dbReference type="STRING" id="218851.A0A2G5D5M1"/>
<dbReference type="EC" id="2.7.7.6" evidence="13"/>
<feature type="domain" description="RNA polymerase N-terminal" evidence="14">
    <location>
        <begin position="239"/>
        <end position="544"/>
    </location>
</feature>
<evidence type="ECO:0000256" key="4">
    <source>
        <dbReference type="ARBA" id="ARBA00022478"/>
    </source>
</evidence>
<comment type="subcellular location">
    <subcellularLocation>
        <location evidence="1">Nucleus</location>
    </subcellularLocation>
</comment>
<dbReference type="Gene3D" id="1.10.150.390">
    <property type="match status" value="1"/>
</dbReference>
<dbReference type="InterPro" id="IPR038120">
    <property type="entry name" value="Rpb1_funnel_sf"/>
</dbReference>
<keyword evidence="7" id="KW-0479">Metal-binding</keyword>
<evidence type="ECO:0000259" key="14">
    <source>
        <dbReference type="SMART" id="SM00663"/>
    </source>
</evidence>
<dbReference type="InterPro" id="IPR007066">
    <property type="entry name" value="RNA_pol_Rpb1_3"/>
</dbReference>
<comment type="catalytic activity">
    <reaction evidence="12 13">
        <text>RNA(n) + a ribonucleoside 5'-triphosphate = RNA(n+1) + diphosphate</text>
        <dbReference type="Rhea" id="RHEA:21248"/>
        <dbReference type="Rhea" id="RHEA-COMP:14527"/>
        <dbReference type="Rhea" id="RHEA-COMP:17342"/>
        <dbReference type="ChEBI" id="CHEBI:33019"/>
        <dbReference type="ChEBI" id="CHEBI:61557"/>
        <dbReference type="ChEBI" id="CHEBI:140395"/>
        <dbReference type="EC" id="2.7.7.6"/>
    </reaction>
</comment>
<dbReference type="InterPro" id="IPR006592">
    <property type="entry name" value="RNA_pol_N"/>
</dbReference>
<name>A0A2G5D5M1_AQUCA</name>
<dbReference type="CDD" id="cd02583">
    <property type="entry name" value="RNAP_III_RPC1_N"/>
    <property type="match status" value="1"/>
</dbReference>
<keyword evidence="5 13" id="KW-0808">Transferase</keyword>
<keyword evidence="6 13" id="KW-0548">Nucleotidyltransferase</keyword>